<dbReference type="Pfam" id="PF00560">
    <property type="entry name" value="LRR_1"/>
    <property type="match status" value="1"/>
</dbReference>
<dbReference type="AlphaFoldDB" id="A0A6P5FZM4"/>
<keyword evidence="9" id="KW-1185">Reference proteome</keyword>
<evidence type="ECO:0000256" key="6">
    <source>
        <dbReference type="ARBA" id="ARBA00023136"/>
    </source>
</evidence>
<dbReference type="InterPro" id="IPR003591">
    <property type="entry name" value="Leu-rich_rpt_typical-subtyp"/>
</dbReference>
<dbReference type="Pfam" id="PF13855">
    <property type="entry name" value="LRR_8"/>
    <property type="match status" value="3"/>
</dbReference>
<evidence type="ECO:0000313" key="10">
    <source>
        <dbReference type="RefSeq" id="XP_020098445.1"/>
    </source>
</evidence>
<keyword evidence="7" id="KW-1133">Transmembrane helix</keyword>
<protein>
    <submittedName>
        <fullName evidence="10">Protein TOO MANY MOUTHS</fullName>
    </submittedName>
</protein>
<accession>A0A6P5FZM4</accession>
<dbReference type="PANTHER" id="PTHR48010">
    <property type="entry name" value="OS05G0588300 PROTEIN"/>
    <property type="match status" value="1"/>
</dbReference>
<evidence type="ECO:0000256" key="2">
    <source>
        <dbReference type="ARBA" id="ARBA00022475"/>
    </source>
</evidence>
<keyword evidence="5" id="KW-0677">Repeat</keyword>
<proteinExistence type="predicted"/>
<evidence type="ECO:0000256" key="5">
    <source>
        <dbReference type="ARBA" id="ARBA00022737"/>
    </source>
</evidence>
<dbReference type="Gene3D" id="3.80.10.10">
    <property type="entry name" value="Ribonuclease Inhibitor"/>
    <property type="match status" value="3"/>
</dbReference>
<dbReference type="GO" id="GO:0005886">
    <property type="term" value="C:plasma membrane"/>
    <property type="evidence" value="ECO:0007669"/>
    <property type="project" value="UniProtKB-SubCell"/>
</dbReference>
<name>A0A6P5FZM4_ANACO</name>
<evidence type="ECO:0000256" key="3">
    <source>
        <dbReference type="ARBA" id="ARBA00022614"/>
    </source>
</evidence>
<evidence type="ECO:0000256" key="8">
    <source>
        <dbReference type="SAM" id="SignalP"/>
    </source>
</evidence>
<evidence type="ECO:0000256" key="7">
    <source>
        <dbReference type="SAM" id="Phobius"/>
    </source>
</evidence>
<dbReference type="GO" id="GO:0051707">
    <property type="term" value="P:response to other organism"/>
    <property type="evidence" value="ECO:0007669"/>
    <property type="project" value="UniProtKB-ARBA"/>
</dbReference>
<feature type="transmembrane region" description="Helical" evidence="7">
    <location>
        <begin position="466"/>
        <end position="488"/>
    </location>
</feature>
<dbReference type="OrthoDB" id="676979at2759"/>
<dbReference type="InterPro" id="IPR001611">
    <property type="entry name" value="Leu-rich_rpt"/>
</dbReference>
<sequence>MSSPPPPPPRPPPLFLSLSLSLPMLLLLLLLLSLPPTNPHAAHSIKQAQMMLMDPPEKETLFRIMEAMSSDRDWRGSTPDPCSPGSSWPGIECKPSSADAYLHVTRLDFGASPNPSCRPNATFPSELVFDLPFLQSLFFFRCFTSAKTTLSFPLQGPPAYASLQQLSLRSNPALLGAIPPHISLLTSLQVLTLSQNHLHGSIPRGLGDLTSLVRLDLSYNSLSGPIPPQIAGLKSLVGLDLSYNSLTGAVPPAIGQLPLLQKLDLSSNKLTGSIPESVESLGCLVFLALSNNMLSGRLPDGLQKLQNLQCFIMDDNPMFAPLPAQLGRLANLQELRLASSGYSGTIPGSFASLSNLTTLSLENNNLTGEIPAGLSGLRRMYHLNLSRNMLSGVVPFNAGFLRRLGRNLDLGGNVGLCLNDSESYESAHAGVDVCGDNSTGAFAASSSSMQKPLAWGSRWSFISSALWILLSIAGSHTLMGVWEWYYVLL</sequence>
<gene>
    <name evidence="10" type="primary">LOC109717183</name>
</gene>
<keyword evidence="2" id="KW-1003">Cell membrane</keyword>
<dbReference type="InterPro" id="IPR050994">
    <property type="entry name" value="At_inactive_RLKs"/>
</dbReference>
<dbReference type="RefSeq" id="XP_020098445.1">
    <property type="nucleotide sequence ID" value="XM_020242856.1"/>
</dbReference>
<dbReference type="FunFam" id="3.80.10.10:FF:000269">
    <property type="entry name" value="Piriformospora indica-insensitive protein 2"/>
    <property type="match status" value="1"/>
</dbReference>
<feature type="signal peptide" evidence="8">
    <location>
        <begin position="1"/>
        <end position="39"/>
    </location>
</feature>
<keyword evidence="4 8" id="KW-0732">Signal</keyword>
<organism evidence="9 10">
    <name type="scientific">Ananas comosus</name>
    <name type="common">Pineapple</name>
    <name type="synonym">Ananas ananas</name>
    <dbReference type="NCBI Taxonomy" id="4615"/>
    <lineage>
        <taxon>Eukaryota</taxon>
        <taxon>Viridiplantae</taxon>
        <taxon>Streptophyta</taxon>
        <taxon>Embryophyta</taxon>
        <taxon>Tracheophyta</taxon>
        <taxon>Spermatophyta</taxon>
        <taxon>Magnoliopsida</taxon>
        <taxon>Liliopsida</taxon>
        <taxon>Poales</taxon>
        <taxon>Bromeliaceae</taxon>
        <taxon>Bromelioideae</taxon>
        <taxon>Ananas</taxon>
    </lineage>
</organism>
<reference evidence="9" key="1">
    <citation type="journal article" date="2015" name="Nat. Genet.">
        <title>The pineapple genome and the evolution of CAM photosynthesis.</title>
        <authorList>
            <person name="Ming R."/>
            <person name="VanBuren R."/>
            <person name="Wai C.M."/>
            <person name="Tang H."/>
            <person name="Schatz M.C."/>
            <person name="Bowers J.E."/>
            <person name="Lyons E."/>
            <person name="Wang M.L."/>
            <person name="Chen J."/>
            <person name="Biggers E."/>
            <person name="Zhang J."/>
            <person name="Huang L."/>
            <person name="Zhang L."/>
            <person name="Miao W."/>
            <person name="Zhang J."/>
            <person name="Ye Z."/>
            <person name="Miao C."/>
            <person name="Lin Z."/>
            <person name="Wang H."/>
            <person name="Zhou H."/>
            <person name="Yim W.C."/>
            <person name="Priest H.D."/>
            <person name="Zheng C."/>
            <person name="Woodhouse M."/>
            <person name="Edger P.P."/>
            <person name="Guyot R."/>
            <person name="Guo H.B."/>
            <person name="Guo H."/>
            <person name="Zheng G."/>
            <person name="Singh R."/>
            <person name="Sharma A."/>
            <person name="Min X."/>
            <person name="Zheng Y."/>
            <person name="Lee H."/>
            <person name="Gurtowski J."/>
            <person name="Sedlazeck F.J."/>
            <person name="Harkess A."/>
            <person name="McKain M.R."/>
            <person name="Liao Z."/>
            <person name="Fang J."/>
            <person name="Liu J."/>
            <person name="Zhang X."/>
            <person name="Zhang Q."/>
            <person name="Hu W."/>
            <person name="Qin Y."/>
            <person name="Wang K."/>
            <person name="Chen L.Y."/>
            <person name="Shirley N."/>
            <person name="Lin Y.R."/>
            <person name="Liu L.Y."/>
            <person name="Hernandez A.G."/>
            <person name="Wright C.L."/>
            <person name="Bulone V."/>
            <person name="Tuskan G.A."/>
            <person name="Heath K."/>
            <person name="Zee F."/>
            <person name="Moore P.H."/>
            <person name="Sunkar R."/>
            <person name="Leebens-Mack J.H."/>
            <person name="Mockler T."/>
            <person name="Bennetzen J.L."/>
            <person name="Freeling M."/>
            <person name="Sankoff D."/>
            <person name="Paterson A.H."/>
            <person name="Zhu X."/>
            <person name="Yang X."/>
            <person name="Smith J.A."/>
            <person name="Cushman J.C."/>
            <person name="Paull R.E."/>
            <person name="Yu Q."/>
        </authorList>
    </citation>
    <scope>NUCLEOTIDE SEQUENCE [LARGE SCALE GENOMIC DNA]</scope>
    <source>
        <strain evidence="9">cv. F153</strain>
    </source>
</reference>
<evidence type="ECO:0000256" key="4">
    <source>
        <dbReference type="ARBA" id="ARBA00022729"/>
    </source>
</evidence>
<reference evidence="10" key="2">
    <citation type="submission" date="2025-08" db="UniProtKB">
        <authorList>
            <consortium name="RefSeq"/>
        </authorList>
    </citation>
    <scope>IDENTIFICATION</scope>
    <source>
        <tissue evidence="10">Leaf</tissue>
    </source>
</reference>
<dbReference type="PANTHER" id="PTHR48010:SF5">
    <property type="entry name" value="PROTEIN TOO MANY MOUTHS"/>
    <property type="match status" value="1"/>
</dbReference>
<dbReference type="FunFam" id="3.80.10.10:FF:000833">
    <property type="entry name" value="Protein TOO MANY MOUTHS"/>
    <property type="match status" value="1"/>
</dbReference>
<evidence type="ECO:0000256" key="1">
    <source>
        <dbReference type="ARBA" id="ARBA00004236"/>
    </source>
</evidence>
<evidence type="ECO:0000313" key="9">
    <source>
        <dbReference type="Proteomes" id="UP000515123"/>
    </source>
</evidence>
<comment type="subcellular location">
    <subcellularLocation>
        <location evidence="1">Cell membrane</location>
    </subcellularLocation>
</comment>
<feature type="chain" id="PRO_5028264708" evidence="8">
    <location>
        <begin position="40"/>
        <end position="489"/>
    </location>
</feature>
<dbReference type="Proteomes" id="UP000515123">
    <property type="component" value="Linkage group 11"/>
</dbReference>
<dbReference type="SMART" id="SM00369">
    <property type="entry name" value="LRR_TYP"/>
    <property type="match status" value="5"/>
</dbReference>
<dbReference type="SUPFAM" id="SSF52058">
    <property type="entry name" value="L domain-like"/>
    <property type="match status" value="1"/>
</dbReference>
<keyword evidence="3" id="KW-0433">Leucine-rich repeat</keyword>
<dbReference type="GeneID" id="109717183"/>
<dbReference type="InterPro" id="IPR032675">
    <property type="entry name" value="LRR_dom_sf"/>
</dbReference>
<keyword evidence="6 7" id="KW-0472">Membrane</keyword>
<dbReference type="PRINTS" id="PR00019">
    <property type="entry name" value="LEURICHRPT"/>
</dbReference>
<keyword evidence="7" id="KW-0812">Transmembrane</keyword>